<evidence type="ECO:0000313" key="8">
    <source>
        <dbReference type="Proteomes" id="UP001156614"/>
    </source>
</evidence>
<gene>
    <name evidence="6" type="primary">rfbA_2</name>
    <name evidence="7" type="ORF">A0123_02075</name>
    <name evidence="6" type="ORF">GCM10007867_17780</name>
</gene>
<keyword evidence="2" id="KW-0813">Transport</keyword>
<evidence type="ECO:0000313" key="6">
    <source>
        <dbReference type="EMBL" id="GLQ62933.1"/>
    </source>
</evidence>
<protein>
    <submittedName>
        <fullName evidence="6 7">ABC transporter ATP-binding protein</fullName>
    </submittedName>
</protein>
<dbReference type="InterPro" id="IPR003439">
    <property type="entry name" value="ABC_transporter-like_ATP-bd"/>
</dbReference>
<dbReference type="GO" id="GO:0016020">
    <property type="term" value="C:membrane"/>
    <property type="evidence" value="ECO:0007669"/>
    <property type="project" value="InterPro"/>
</dbReference>
<reference evidence="6" key="1">
    <citation type="journal article" date="2014" name="Int. J. Syst. Evol. Microbiol.">
        <title>Complete genome sequence of Corynebacterium casei LMG S-19264T (=DSM 44701T), isolated from a smear-ripened cheese.</title>
        <authorList>
            <consortium name="US DOE Joint Genome Institute (JGI-PGF)"/>
            <person name="Walter F."/>
            <person name="Albersmeier A."/>
            <person name="Kalinowski J."/>
            <person name="Ruckert C."/>
        </authorList>
    </citation>
    <scope>NUCLEOTIDE SEQUENCE</scope>
    <source>
        <strain evidence="6">NBRC 3267</strain>
    </source>
</reference>
<dbReference type="InterPro" id="IPR003593">
    <property type="entry name" value="AAA+_ATPase"/>
</dbReference>
<dbReference type="Pfam" id="PF00005">
    <property type="entry name" value="ABC_tran"/>
    <property type="match status" value="1"/>
</dbReference>
<comment type="similarity">
    <text evidence="1">Belongs to the ABC transporter superfamily.</text>
</comment>
<dbReference type="InterPro" id="IPR015860">
    <property type="entry name" value="ABC_transpr_TagH-like"/>
</dbReference>
<name>A0A1B6VJS1_9PROT</name>
<keyword evidence="8" id="KW-1185">Reference proteome</keyword>
<dbReference type="PATRIC" id="fig|38307.3.peg.2145"/>
<reference evidence="8" key="3">
    <citation type="journal article" date="2019" name="Int. J. Syst. Evol. Microbiol.">
        <title>The Global Catalogue of Microorganisms (GCM) 10K type strain sequencing project: providing services to taxonomists for standard genome sequencing and annotation.</title>
        <authorList>
            <consortium name="The Broad Institute Genomics Platform"/>
            <consortium name="The Broad Institute Genome Sequencing Center for Infectious Disease"/>
            <person name="Wu L."/>
            <person name="Ma J."/>
        </authorList>
    </citation>
    <scope>NUCLEOTIDE SEQUENCE [LARGE SCALE GENOMIC DNA]</scope>
    <source>
        <strain evidence="8">NBRC 3267</strain>
    </source>
</reference>
<proteinExistence type="inferred from homology"/>
<reference evidence="7" key="2">
    <citation type="submission" date="2016-03" db="EMBL/GenBank/DDBJ databases">
        <title>Draft genome sequence of Gluconobacter cerinus strain CECT 9110.</title>
        <authorList>
            <person name="Sainz F."/>
            <person name="Mas A."/>
            <person name="Torija M.J."/>
        </authorList>
    </citation>
    <scope>NUCLEOTIDE SEQUENCE [LARGE SCALE GENOMIC DNA]</scope>
    <source>
        <strain evidence="7">CECT 9110</strain>
    </source>
</reference>
<dbReference type="EMBL" id="BSNU01000003">
    <property type="protein sequence ID" value="GLQ62933.1"/>
    <property type="molecule type" value="Genomic_DNA"/>
</dbReference>
<evidence type="ECO:0000313" key="7">
    <source>
        <dbReference type="EMBL" id="OAJ67475.1"/>
    </source>
</evidence>
<sequence length="260" mass="28218">MTHIRLENLSLSFPVLHGASRSLKKTLLARAKATVTKPASVGGRMRLGAVASDAVLVQALSGLTFQINGGERIGLIGHNGAGKTTLLRVLAGIYETDDGYLDIEGDSHALIDPQSGMNPELSGRENLNLFACRIGLPKGQLPALEADVEAFAELGPFFDLPVRLYSSGMSIRLGFALATVPRPRILLMDEWFMAGDQRFQEKAKERMAGMVDAAEILVVTSHSLPVLKQWCTRILWMEEGQIRMDGPTDTVLEAYEASLA</sequence>
<dbReference type="CDD" id="cd03220">
    <property type="entry name" value="ABC_KpsT_Wzt"/>
    <property type="match status" value="1"/>
</dbReference>
<dbReference type="GO" id="GO:0016887">
    <property type="term" value="F:ATP hydrolysis activity"/>
    <property type="evidence" value="ECO:0007669"/>
    <property type="project" value="InterPro"/>
</dbReference>
<dbReference type="SUPFAM" id="SSF52540">
    <property type="entry name" value="P-loop containing nucleoside triphosphate hydrolases"/>
    <property type="match status" value="1"/>
</dbReference>
<dbReference type="Proteomes" id="UP000077786">
    <property type="component" value="Unassembled WGS sequence"/>
</dbReference>
<keyword evidence="4 7" id="KW-0067">ATP-binding</keyword>
<feature type="domain" description="ABC transporter" evidence="5">
    <location>
        <begin position="45"/>
        <end position="260"/>
    </location>
</feature>
<dbReference type="PANTHER" id="PTHR46743:SF2">
    <property type="entry name" value="TEICHOIC ACIDS EXPORT ATP-BINDING PROTEIN TAGH"/>
    <property type="match status" value="1"/>
</dbReference>
<dbReference type="Gene3D" id="3.40.50.300">
    <property type="entry name" value="P-loop containing nucleotide triphosphate hydrolases"/>
    <property type="match status" value="1"/>
</dbReference>
<reference evidence="6" key="4">
    <citation type="submission" date="2023-01" db="EMBL/GenBank/DDBJ databases">
        <title>Draft genome sequence of Gluconobacter cerinus strain NBRC 3267.</title>
        <authorList>
            <person name="Sun Q."/>
            <person name="Mori K."/>
        </authorList>
    </citation>
    <scope>NUCLEOTIDE SEQUENCE</scope>
    <source>
        <strain evidence="6">NBRC 3267</strain>
    </source>
</reference>
<dbReference type="Proteomes" id="UP001156614">
    <property type="component" value="Unassembled WGS sequence"/>
</dbReference>
<comment type="caution">
    <text evidence="7">The sequence shown here is derived from an EMBL/GenBank/DDBJ whole genome shotgun (WGS) entry which is preliminary data.</text>
</comment>
<dbReference type="EMBL" id="LUTU01000008">
    <property type="protein sequence ID" value="OAJ67475.1"/>
    <property type="molecule type" value="Genomic_DNA"/>
</dbReference>
<dbReference type="InterPro" id="IPR050683">
    <property type="entry name" value="Bact_Polysacc_Export_ATP-bd"/>
</dbReference>
<dbReference type="OrthoDB" id="9778870at2"/>
<keyword evidence="3" id="KW-0547">Nucleotide-binding</keyword>
<dbReference type="AlphaFoldDB" id="A0A1B6VJS1"/>
<dbReference type="GeneID" id="89650494"/>
<dbReference type="SMART" id="SM00382">
    <property type="entry name" value="AAA"/>
    <property type="match status" value="1"/>
</dbReference>
<evidence type="ECO:0000256" key="1">
    <source>
        <dbReference type="ARBA" id="ARBA00005417"/>
    </source>
</evidence>
<dbReference type="InterPro" id="IPR027417">
    <property type="entry name" value="P-loop_NTPase"/>
</dbReference>
<dbReference type="PROSITE" id="PS50893">
    <property type="entry name" value="ABC_TRANSPORTER_2"/>
    <property type="match status" value="1"/>
</dbReference>
<dbReference type="GO" id="GO:0005524">
    <property type="term" value="F:ATP binding"/>
    <property type="evidence" value="ECO:0007669"/>
    <property type="project" value="UniProtKB-KW"/>
</dbReference>
<dbReference type="RefSeq" id="WP_046900801.1">
    <property type="nucleotide sequence ID" value="NZ_BEWM01000002.1"/>
</dbReference>
<evidence type="ECO:0000256" key="2">
    <source>
        <dbReference type="ARBA" id="ARBA00022448"/>
    </source>
</evidence>
<evidence type="ECO:0000256" key="4">
    <source>
        <dbReference type="ARBA" id="ARBA00022840"/>
    </source>
</evidence>
<accession>A0A1B6VJS1</accession>
<evidence type="ECO:0000256" key="3">
    <source>
        <dbReference type="ARBA" id="ARBA00022741"/>
    </source>
</evidence>
<evidence type="ECO:0000259" key="5">
    <source>
        <dbReference type="PROSITE" id="PS50893"/>
    </source>
</evidence>
<dbReference type="PANTHER" id="PTHR46743">
    <property type="entry name" value="TEICHOIC ACIDS EXPORT ATP-BINDING PROTEIN TAGH"/>
    <property type="match status" value="1"/>
</dbReference>
<dbReference type="GO" id="GO:0140359">
    <property type="term" value="F:ABC-type transporter activity"/>
    <property type="evidence" value="ECO:0007669"/>
    <property type="project" value="InterPro"/>
</dbReference>
<organism evidence="7">
    <name type="scientific">Gluconobacter cerinus</name>
    <dbReference type="NCBI Taxonomy" id="38307"/>
    <lineage>
        <taxon>Bacteria</taxon>
        <taxon>Pseudomonadati</taxon>
        <taxon>Pseudomonadota</taxon>
        <taxon>Alphaproteobacteria</taxon>
        <taxon>Acetobacterales</taxon>
        <taxon>Acetobacteraceae</taxon>
        <taxon>Gluconobacter</taxon>
    </lineage>
</organism>